<keyword evidence="2" id="KW-1185">Reference proteome</keyword>
<dbReference type="GO" id="GO:0006281">
    <property type="term" value="P:DNA repair"/>
    <property type="evidence" value="ECO:0007669"/>
    <property type="project" value="InterPro"/>
</dbReference>
<keyword evidence="1" id="KW-0540">Nuclease</keyword>
<reference evidence="1" key="1">
    <citation type="submission" date="2020-04" db="EMBL/GenBank/DDBJ databases">
        <title>Genome Sequencing for Pseudoaltermonas arctica.</title>
        <authorList>
            <person name="Elkins N.S."/>
        </authorList>
    </citation>
    <scope>NUCLEOTIDE SEQUENCE [LARGE SCALE GENOMIC DNA]</scope>
    <source>
        <strain evidence="1">NEC-BIFX-2020_0012</strain>
    </source>
</reference>
<dbReference type="Pfam" id="PF04493">
    <property type="entry name" value="Endonuclease_5"/>
    <property type="match status" value="1"/>
</dbReference>
<keyword evidence="1" id="KW-0255">Endonuclease</keyword>
<dbReference type="Gene3D" id="3.30.2170.10">
    <property type="entry name" value="archaeoglobus fulgidus dsm 4304 superfamily"/>
    <property type="match status" value="1"/>
</dbReference>
<gene>
    <name evidence="1" type="ORF">HHO47_13695</name>
</gene>
<organism evidence="1 2">
    <name type="scientific">Pseudoalteromonas arctica</name>
    <dbReference type="NCBI Taxonomy" id="394751"/>
    <lineage>
        <taxon>Bacteria</taxon>
        <taxon>Pseudomonadati</taxon>
        <taxon>Pseudomonadota</taxon>
        <taxon>Gammaproteobacteria</taxon>
        <taxon>Alteromonadales</taxon>
        <taxon>Pseudoalteromonadaceae</taxon>
        <taxon>Pseudoalteromonas</taxon>
    </lineage>
</organism>
<dbReference type="InterPro" id="IPR007581">
    <property type="entry name" value="Endonuclease-V"/>
</dbReference>
<evidence type="ECO:0000313" key="1">
    <source>
        <dbReference type="EMBL" id="NMM41838.1"/>
    </source>
</evidence>
<protein>
    <submittedName>
        <fullName evidence="1">Endonuclease V</fullName>
    </submittedName>
</protein>
<proteinExistence type="predicted"/>
<comment type="caution">
    <text evidence="1">The sequence shown here is derived from an EMBL/GenBank/DDBJ whole genome shotgun (WGS) entry which is preliminary data.</text>
</comment>
<sequence length="167" mass="19113">MILAVDVQYYENYAVIAGITFNNWTDKSPLKVYKSIVHNLKEYIPGEFYKRELPCILQLLEEHQLSIQVIVIDGYVYLDGESKPGLGKYLNEQLPNTKIIGVAKGRFDGISERYAIKRGASKKPLYITSIGFDVLTANFNISSMHGEHRIPTLLKLVDQLCRERYVK</sequence>
<dbReference type="AlphaFoldDB" id="A0A7Y0DUQ1"/>
<dbReference type="EMBL" id="JABBMT010000023">
    <property type="protein sequence ID" value="NMM41838.1"/>
    <property type="molecule type" value="Genomic_DNA"/>
</dbReference>
<accession>A0A7Y0DUQ1</accession>
<keyword evidence="1" id="KW-0378">Hydrolase</keyword>
<name>A0A7Y0DUQ1_9GAMM</name>
<dbReference type="GO" id="GO:0004519">
    <property type="term" value="F:endonuclease activity"/>
    <property type="evidence" value="ECO:0007669"/>
    <property type="project" value="UniProtKB-KW"/>
</dbReference>
<dbReference type="Proteomes" id="UP000570493">
    <property type="component" value="Unassembled WGS sequence"/>
</dbReference>
<evidence type="ECO:0000313" key="2">
    <source>
        <dbReference type="Proteomes" id="UP000570493"/>
    </source>
</evidence>